<name>A0A8S8ZGA6_SORMA</name>
<proteinExistence type="predicted"/>
<evidence type="ECO:0000313" key="2">
    <source>
        <dbReference type="Proteomes" id="UP000433876"/>
    </source>
</evidence>
<protein>
    <submittedName>
        <fullName evidence="1">Uncharacterized protein</fullName>
    </submittedName>
</protein>
<comment type="caution">
    <text evidence="1">The sequence shown here is derived from an EMBL/GenBank/DDBJ whole genome shotgun (WGS) entry which is preliminary data.</text>
</comment>
<dbReference type="VEuPathDB" id="FungiDB:SMAC_06391"/>
<sequence>MSTSPGKAELDELFAPSIESMIAKGVREEFLWERSTLTTHLPFDPTTLEVLFRLNLPKVILRRDCNFDEVFFTDYSFGRTIKFTCRLHDQTKSEGSPSRLSLTIRQSDGYVNAVKTMSEALRGKERKTRSEYVPAKGSYGNYNLENRQATAFIWVRFTTVVELQLTSPDSDTDVMIDARGLATALDEAMKDHEGPTSTVPKGCIYGAFIPARFTIGNMELLSFEFSPSTDSNREFAVK</sequence>
<dbReference type="OMA" id="HETATIQ"/>
<gene>
    <name evidence="1" type="ORF">SMACR_06391</name>
</gene>
<accession>A0A8S8ZGA6</accession>
<dbReference type="EMBL" id="NMPR01000202">
    <property type="protein sequence ID" value="KAA8628170.1"/>
    <property type="molecule type" value="Genomic_DNA"/>
</dbReference>
<dbReference type="Proteomes" id="UP000433876">
    <property type="component" value="Unassembled WGS sequence"/>
</dbReference>
<reference evidence="1 2" key="1">
    <citation type="submission" date="2017-07" db="EMBL/GenBank/DDBJ databases">
        <title>Genome sequence of the Sordaria macrospora wild type strain R19027.</title>
        <authorList>
            <person name="Nowrousian M."/>
            <person name="Teichert I."/>
            <person name="Kueck U."/>
        </authorList>
    </citation>
    <scope>NUCLEOTIDE SEQUENCE [LARGE SCALE GENOMIC DNA]</scope>
    <source>
        <strain evidence="1 2">R19027</strain>
        <tissue evidence="1">Mycelium</tissue>
    </source>
</reference>
<dbReference type="AlphaFoldDB" id="A0A8S8ZGA6"/>
<organism evidence="1 2">
    <name type="scientific">Sordaria macrospora</name>
    <dbReference type="NCBI Taxonomy" id="5147"/>
    <lineage>
        <taxon>Eukaryota</taxon>
        <taxon>Fungi</taxon>
        <taxon>Dikarya</taxon>
        <taxon>Ascomycota</taxon>
        <taxon>Pezizomycotina</taxon>
        <taxon>Sordariomycetes</taxon>
        <taxon>Sordariomycetidae</taxon>
        <taxon>Sordariales</taxon>
        <taxon>Sordariaceae</taxon>
        <taxon>Sordaria</taxon>
    </lineage>
</organism>
<evidence type="ECO:0000313" key="1">
    <source>
        <dbReference type="EMBL" id="KAA8628170.1"/>
    </source>
</evidence>